<evidence type="ECO:0000256" key="1">
    <source>
        <dbReference type="SAM" id="SignalP"/>
    </source>
</evidence>
<dbReference type="AlphaFoldDB" id="A0A9N8H7N9"/>
<name>A0A9N8H7N9_9STRA</name>
<comment type="caution">
    <text evidence="2">The sequence shown here is derived from an EMBL/GenBank/DDBJ whole genome shotgun (WGS) entry which is preliminary data.</text>
</comment>
<proteinExistence type="predicted"/>
<dbReference type="OrthoDB" id="48137at2759"/>
<sequence length="242" mass="26433">MMAIRHLSVALSILLLLTTCFSPCHGWNSNHGPVKPRAWHKTIQKVATNAAVATTIYCGIMLPHDAAFADASSSFSEEQLRQSLKPATESRPQIMLQGPPPTQQQYVPIENQPIVQGLLSLSNPKSEIRPAFTDTIVITIRDYTQPDTVLGGARIPVSKARFPLAFRLYPKNILANQQATWNEKTSQGGDVLVKAWLCPEENPKCSETESRMQAAGVAKLIRNLPGLATGETIRAPASLSLQ</sequence>
<protein>
    <submittedName>
        <fullName evidence="2">Uncharacterized protein</fullName>
    </submittedName>
</protein>
<keyword evidence="1" id="KW-0732">Signal</keyword>
<organism evidence="2 3">
    <name type="scientific">Seminavis robusta</name>
    <dbReference type="NCBI Taxonomy" id="568900"/>
    <lineage>
        <taxon>Eukaryota</taxon>
        <taxon>Sar</taxon>
        <taxon>Stramenopiles</taxon>
        <taxon>Ochrophyta</taxon>
        <taxon>Bacillariophyta</taxon>
        <taxon>Bacillariophyceae</taxon>
        <taxon>Bacillariophycidae</taxon>
        <taxon>Naviculales</taxon>
        <taxon>Naviculaceae</taxon>
        <taxon>Seminavis</taxon>
    </lineage>
</organism>
<feature type="chain" id="PRO_5040264513" evidence="1">
    <location>
        <begin position="27"/>
        <end position="242"/>
    </location>
</feature>
<keyword evidence="3" id="KW-1185">Reference proteome</keyword>
<reference evidence="2" key="1">
    <citation type="submission" date="2020-06" db="EMBL/GenBank/DDBJ databases">
        <authorList>
            <consortium name="Plant Systems Biology data submission"/>
        </authorList>
    </citation>
    <scope>NUCLEOTIDE SEQUENCE</scope>
    <source>
        <strain evidence="2">D6</strain>
    </source>
</reference>
<accession>A0A9N8H7N9</accession>
<evidence type="ECO:0000313" key="2">
    <source>
        <dbReference type="EMBL" id="CAB9504833.1"/>
    </source>
</evidence>
<dbReference type="EMBL" id="CAICTM010000209">
    <property type="protein sequence ID" value="CAB9504833.1"/>
    <property type="molecule type" value="Genomic_DNA"/>
</dbReference>
<dbReference type="Proteomes" id="UP001153069">
    <property type="component" value="Unassembled WGS sequence"/>
</dbReference>
<gene>
    <name evidence="2" type="ORF">SEMRO_210_G087640.1</name>
</gene>
<feature type="signal peptide" evidence="1">
    <location>
        <begin position="1"/>
        <end position="26"/>
    </location>
</feature>
<evidence type="ECO:0000313" key="3">
    <source>
        <dbReference type="Proteomes" id="UP001153069"/>
    </source>
</evidence>